<evidence type="ECO:0000313" key="1">
    <source>
        <dbReference type="EMBL" id="QRC99012.1"/>
    </source>
</evidence>
<accession>A0A7U2I4E7</accession>
<reference evidence="2" key="1">
    <citation type="journal article" date="2021" name="BMC Genomics">
        <title>Chromosome-level genome assembly and manually-curated proteome of model necrotroph Parastagonospora nodorum Sn15 reveals a genome-wide trove of candidate effector homologs, and redundancy of virulence-related functions within an accessory chromosome.</title>
        <authorList>
            <person name="Bertazzoni S."/>
            <person name="Jones D.A.B."/>
            <person name="Phan H.T."/>
            <person name="Tan K.-C."/>
            <person name="Hane J.K."/>
        </authorList>
    </citation>
    <scope>NUCLEOTIDE SEQUENCE [LARGE SCALE GENOMIC DNA]</scope>
    <source>
        <strain evidence="2">SN15 / ATCC MYA-4574 / FGSC 10173)</strain>
    </source>
</reference>
<gene>
    <name evidence="1" type="ORF">JI435_412910</name>
</gene>
<dbReference type="Proteomes" id="UP000663193">
    <property type="component" value="Chromosome 9"/>
</dbReference>
<dbReference type="VEuPathDB" id="FungiDB:JI435_412910"/>
<sequence>MTIVRGTARFESRLGAGRELLGCQTQAVTRGMLHDDRCGGRTLALASSCSLWTSRMYWADGLMRLCVGSSLSRPRSRPRHPRQALLVDRWMDRFKS</sequence>
<proteinExistence type="predicted"/>
<dbReference type="EMBL" id="CP069031">
    <property type="protein sequence ID" value="QRC99012.1"/>
    <property type="molecule type" value="Genomic_DNA"/>
</dbReference>
<evidence type="ECO:0000313" key="2">
    <source>
        <dbReference type="Proteomes" id="UP000663193"/>
    </source>
</evidence>
<dbReference type="AlphaFoldDB" id="A0A7U2I4E7"/>
<organism evidence="1 2">
    <name type="scientific">Phaeosphaeria nodorum (strain SN15 / ATCC MYA-4574 / FGSC 10173)</name>
    <name type="common">Glume blotch fungus</name>
    <name type="synonym">Parastagonospora nodorum</name>
    <dbReference type="NCBI Taxonomy" id="321614"/>
    <lineage>
        <taxon>Eukaryota</taxon>
        <taxon>Fungi</taxon>
        <taxon>Dikarya</taxon>
        <taxon>Ascomycota</taxon>
        <taxon>Pezizomycotina</taxon>
        <taxon>Dothideomycetes</taxon>
        <taxon>Pleosporomycetidae</taxon>
        <taxon>Pleosporales</taxon>
        <taxon>Pleosporineae</taxon>
        <taxon>Phaeosphaeriaceae</taxon>
        <taxon>Parastagonospora</taxon>
    </lineage>
</organism>
<protein>
    <submittedName>
        <fullName evidence="1">Uncharacterized protein</fullName>
    </submittedName>
</protein>
<keyword evidence="2" id="KW-1185">Reference proteome</keyword>
<name>A0A7U2I4E7_PHANO</name>